<evidence type="ECO:0000259" key="9">
    <source>
        <dbReference type="Pfam" id="PF18967"/>
    </source>
</evidence>
<comment type="caution">
    <text evidence="10">The sequence shown here is derived from an EMBL/GenBank/DDBJ whole genome shotgun (WGS) entry which is preliminary data.</text>
</comment>
<feature type="transmembrane region" description="Helical" evidence="8">
    <location>
        <begin position="229"/>
        <end position="250"/>
    </location>
</feature>
<keyword evidence="7 8" id="KW-0472">Membrane</keyword>
<keyword evidence="3 8" id="KW-0812">Transmembrane</keyword>
<evidence type="ECO:0000256" key="5">
    <source>
        <dbReference type="ARBA" id="ARBA00022989"/>
    </source>
</evidence>
<evidence type="ECO:0000313" key="11">
    <source>
        <dbReference type="Proteomes" id="UP000617402"/>
    </source>
</evidence>
<dbReference type="EMBL" id="JACVHF010000052">
    <property type="protein sequence ID" value="MBC9786607.1"/>
    <property type="molecule type" value="Genomic_DNA"/>
</dbReference>
<evidence type="ECO:0000313" key="10">
    <source>
        <dbReference type="EMBL" id="MBC9786607.1"/>
    </source>
</evidence>
<proteinExistence type="predicted"/>
<gene>
    <name evidence="10" type="ORF">H1S01_19365</name>
</gene>
<evidence type="ECO:0000256" key="7">
    <source>
        <dbReference type="ARBA" id="ARBA00023136"/>
    </source>
</evidence>
<comment type="subcellular location">
    <subcellularLocation>
        <location evidence="1">Cell membrane</location>
    </subcellularLocation>
</comment>
<dbReference type="RefSeq" id="WP_188042026.1">
    <property type="nucleotide sequence ID" value="NZ_JACVHF010000052.1"/>
</dbReference>
<evidence type="ECO:0000256" key="1">
    <source>
        <dbReference type="ARBA" id="ARBA00004236"/>
    </source>
</evidence>
<dbReference type="Proteomes" id="UP000617402">
    <property type="component" value="Unassembled WGS sequence"/>
</dbReference>
<dbReference type="Pfam" id="PF18967">
    <property type="entry name" value="PycTM"/>
    <property type="match status" value="1"/>
</dbReference>
<evidence type="ECO:0000256" key="4">
    <source>
        <dbReference type="ARBA" id="ARBA00022741"/>
    </source>
</evidence>
<keyword evidence="6" id="KW-0051">Antiviral defense</keyword>
<reference evidence="10 11" key="1">
    <citation type="submission" date="2020-07" db="EMBL/GenBank/DDBJ databases">
        <title>Draft whole-genome sequence of Heliobacterium chlorum DSM 3682, type strain.</title>
        <authorList>
            <person name="Kyndt J.A."/>
            <person name="Meyer T.E."/>
            <person name="Imhoff J.F."/>
        </authorList>
    </citation>
    <scope>NUCLEOTIDE SEQUENCE [LARGE SCALE GENOMIC DNA]</scope>
    <source>
        <strain evidence="10 11">DSM 3682</strain>
    </source>
</reference>
<keyword evidence="5 8" id="KW-1133">Transmembrane helix</keyword>
<protein>
    <recommendedName>
        <fullName evidence="9">Pycsar effector protein domain-containing protein</fullName>
    </recommendedName>
</protein>
<keyword evidence="2" id="KW-1003">Cell membrane</keyword>
<feature type="domain" description="Pycsar effector protein" evidence="9">
    <location>
        <begin position="54"/>
        <end position="241"/>
    </location>
</feature>
<evidence type="ECO:0000256" key="3">
    <source>
        <dbReference type="ARBA" id="ARBA00022692"/>
    </source>
</evidence>
<evidence type="ECO:0000256" key="6">
    <source>
        <dbReference type="ARBA" id="ARBA00023118"/>
    </source>
</evidence>
<evidence type="ECO:0000256" key="2">
    <source>
        <dbReference type="ARBA" id="ARBA00022475"/>
    </source>
</evidence>
<dbReference type="InterPro" id="IPR043760">
    <property type="entry name" value="PycTM_dom"/>
</dbReference>
<feature type="transmembrane region" description="Helical" evidence="8">
    <location>
        <begin position="74"/>
        <end position="94"/>
    </location>
</feature>
<feature type="transmembrane region" description="Helical" evidence="8">
    <location>
        <begin position="114"/>
        <end position="138"/>
    </location>
</feature>
<accession>A0ABR7T8V7</accession>
<sequence length="251" mass="28628">MEVQIKENGEINDLINVMVGGFSQSNEEISTDIKSGEFEKTSDTLDFSVKKELMYKLIEDTQGTIRFTDTKASITLVLTGIAINFLLRFIDPIFNVFSLLFNLKMKWAVITHDLLLLICFVILVLFSLALWIIVTAIAPNSNPTKSIIVDELNPPNSFYLTQITPKVSFLNVLNDKDGFFVLRKKSSELLKEITNLTELEFLSILSKEFLKLCYIRELKIQRVRRAIKLIKLCLILLLVVAISTSLIKIYI</sequence>
<keyword evidence="4" id="KW-0547">Nucleotide-binding</keyword>
<keyword evidence="11" id="KW-1185">Reference proteome</keyword>
<evidence type="ECO:0000256" key="8">
    <source>
        <dbReference type="SAM" id="Phobius"/>
    </source>
</evidence>
<name>A0ABR7T8V7_HELCL</name>
<organism evidence="10 11">
    <name type="scientific">Heliobacterium chlorum</name>
    <dbReference type="NCBI Taxonomy" id="2698"/>
    <lineage>
        <taxon>Bacteria</taxon>
        <taxon>Bacillati</taxon>
        <taxon>Bacillota</taxon>
        <taxon>Clostridia</taxon>
        <taxon>Eubacteriales</taxon>
        <taxon>Heliobacteriaceae</taxon>
        <taxon>Heliobacterium</taxon>
    </lineage>
</organism>